<dbReference type="SUPFAM" id="SSF48264">
    <property type="entry name" value="Cytochrome P450"/>
    <property type="match status" value="1"/>
</dbReference>
<dbReference type="GO" id="GO:0005506">
    <property type="term" value="F:iron ion binding"/>
    <property type="evidence" value="ECO:0007669"/>
    <property type="project" value="InterPro"/>
</dbReference>
<keyword evidence="7" id="KW-0349">Heme</keyword>
<keyword evidence="10" id="KW-1185">Reference proteome</keyword>
<sequence>MSTFLWLITVLLAVGVYRVLQIGKRDPRMPKGPPTIPILGNAHLVPPEGLFKQFRSWAKEYGPVFSLKFGPSNMIVLCDRKAIHALLDKKSNIYSDRPHTYVGQLLTKGDMIALEQMDDHWRLKRKVVAHNFSPKQLDEKHFKVQEAEATMLMADLLNDPKGFYNHIRRYTASVASVLIFGSRGATFDSFWAHGVYDVMSKWTEAMEPGANPPVDEYPLLQWVPLWLAPWKRRAILAGQTMDKVWGEAVNRVQKRRAHGLRRDCITDTLLDEWKDGMPISQHSFNNLVGELVEGAADTTAAQLLTLVMAFAKNPRVQKRAQEEIDKVCGTERFPLWSDFKDIPYINAIVKEGMRWRPVAVTGSPHRVREDDYYQGMLIPKDSTIIVPVWALHHGDEFDDENEFRPERYMGHSKLANDYAGSPDWANRDHYGYGAGRRICPGMHFAERNMWRVTAKLLWAFEFAEPLDPKTGKVISLDPDAYNRGILQAPLPYNVQVTPRSPQHVQTIKREIAAAKEFLKPWEELKD</sequence>
<comment type="similarity">
    <text evidence="2">Belongs to the cytochrome P450 family.</text>
</comment>
<feature type="signal peptide" evidence="8">
    <location>
        <begin position="1"/>
        <end position="21"/>
    </location>
</feature>
<comment type="caution">
    <text evidence="9">The sequence shown here is derived from an EMBL/GenBank/DDBJ whole genome shotgun (WGS) entry which is preliminary data.</text>
</comment>
<dbReference type="Proteomes" id="UP001203852">
    <property type="component" value="Unassembled WGS sequence"/>
</dbReference>
<proteinExistence type="inferred from homology"/>
<dbReference type="AlphaFoldDB" id="A0AAN6DXU8"/>
<evidence type="ECO:0000256" key="3">
    <source>
        <dbReference type="ARBA" id="ARBA00022723"/>
    </source>
</evidence>
<accession>A0AAN6DXU8</accession>
<evidence type="ECO:0000256" key="1">
    <source>
        <dbReference type="ARBA" id="ARBA00001971"/>
    </source>
</evidence>
<protein>
    <submittedName>
        <fullName evidence="9">Cytochrome P450 oxidoreductase</fullName>
    </submittedName>
</protein>
<keyword evidence="4" id="KW-0560">Oxidoreductase</keyword>
<dbReference type="CDD" id="cd11065">
    <property type="entry name" value="CYP64-like"/>
    <property type="match status" value="1"/>
</dbReference>
<dbReference type="InterPro" id="IPR036396">
    <property type="entry name" value="Cyt_P450_sf"/>
</dbReference>
<dbReference type="InterPro" id="IPR001128">
    <property type="entry name" value="Cyt_P450"/>
</dbReference>
<organism evidence="9 10">
    <name type="scientific">Exophiala viscosa</name>
    <dbReference type="NCBI Taxonomy" id="2486360"/>
    <lineage>
        <taxon>Eukaryota</taxon>
        <taxon>Fungi</taxon>
        <taxon>Dikarya</taxon>
        <taxon>Ascomycota</taxon>
        <taxon>Pezizomycotina</taxon>
        <taxon>Eurotiomycetes</taxon>
        <taxon>Chaetothyriomycetidae</taxon>
        <taxon>Chaetothyriales</taxon>
        <taxon>Herpotrichiellaceae</taxon>
        <taxon>Exophiala</taxon>
    </lineage>
</organism>
<feature type="binding site" description="axial binding residue" evidence="7">
    <location>
        <position position="439"/>
    </location>
    <ligand>
        <name>heme</name>
        <dbReference type="ChEBI" id="CHEBI:30413"/>
    </ligand>
    <ligandPart>
        <name>Fe</name>
        <dbReference type="ChEBI" id="CHEBI:18248"/>
    </ligandPart>
</feature>
<dbReference type="InterPro" id="IPR002401">
    <property type="entry name" value="Cyt_P450_E_grp-I"/>
</dbReference>
<gene>
    <name evidence="9" type="ORF">EDD36DRAFT_382644</name>
</gene>
<keyword evidence="6" id="KW-0503">Monooxygenase</keyword>
<dbReference type="GO" id="GO:0004497">
    <property type="term" value="F:monooxygenase activity"/>
    <property type="evidence" value="ECO:0007669"/>
    <property type="project" value="UniProtKB-KW"/>
</dbReference>
<evidence type="ECO:0000256" key="6">
    <source>
        <dbReference type="ARBA" id="ARBA00023033"/>
    </source>
</evidence>
<dbReference type="InterPro" id="IPR050364">
    <property type="entry name" value="Cytochrome_P450_fung"/>
</dbReference>
<name>A0AAN6DXU8_9EURO</name>
<keyword evidence="3 7" id="KW-0479">Metal-binding</keyword>
<evidence type="ECO:0000256" key="5">
    <source>
        <dbReference type="ARBA" id="ARBA00023004"/>
    </source>
</evidence>
<dbReference type="PANTHER" id="PTHR46300">
    <property type="entry name" value="P450, PUTATIVE (EUROFUNG)-RELATED-RELATED"/>
    <property type="match status" value="1"/>
</dbReference>
<reference evidence="9" key="1">
    <citation type="journal article" date="2022" name="bioRxiv">
        <title>Deciphering the potential niche of two novel black yeast fungi from a biological soil crust based on their genomes, phenotypes, and melanin regulation.</title>
        <authorList>
            <consortium name="DOE Joint Genome Institute"/>
            <person name="Carr E.C."/>
            <person name="Barton Q."/>
            <person name="Grambo S."/>
            <person name="Sullivan M."/>
            <person name="Renfro C.M."/>
            <person name="Kuo A."/>
            <person name="Pangilinan J."/>
            <person name="Lipzen A."/>
            <person name="Keymanesh K."/>
            <person name="Savage E."/>
            <person name="Barry K."/>
            <person name="Grigoriev I.V."/>
            <person name="Riekhof W.R."/>
            <person name="Harris S.S."/>
        </authorList>
    </citation>
    <scope>NUCLEOTIDE SEQUENCE</scope>
    <source>
        <strain evidence="9">JF 03-4F</strain>
    </source>
</reference>
<feature type="chain" id="PRO_5043037271" evidence="8">
    <location>
        <begin position="22"/>
        <end position="526"/>
    </location>
</feature>
<comment type="cofactor">
    <cofactor evidence="1 7">
        <name>heme</name>
        <dbReference type="ChEBI" id="CHEBI:30413"/>
    </cofactor>
</comment>
<keyword evidence="5 7" id="KW-0408">Iron</keyword>
<evidence type="ECO:0000256" key="7">
    <source>
        <dbReference type="PIRSR" id="PIRSR602401-1"/>
    </source>
</evidence>
<dbReference type="PRINTS" id="PR00463">
    <property type="entry name" value="EP450I"/>
</dbReference>
<dbReference type="EMBL" id="MU404353">
    <property type="protein sequence ID" value="KAI1614606.1"/>
    <property type="molecule type" value="Genomic_DNA"/>
</dbReference>
<dbReference type="PANTHER" id="PTHR46300:SF2">
    <property type="entry name" value="CYTOCHROME P450 MONOOXYGENASE ALNH-RELATED"/>
    <property type="match status" value="1"/>
</dbReference>
<dbReference type="GO" id="GO:0020037">
    <property type="term" value="F:heme binding"/>
    <property type="evidence" value="ECO:0007669"/>
    <property type="project" value="InterPro"/>
</dbReference>
<evidence type="ECO:0000256" key="4">
    <source>
        <dbReference type="ARBA" id="ARBA00023002"/>
    </source>
</evidence>
<dbReference type="Gene3D" id="1.10.630.10">
    <property type="entry name" value="Cytochrome P450"/>
    <property type="match status" value="1"/>
</dbReference>
<evidence type="ECO:0000313" key="10">
    <source>
        <dbReference type="Proteomes" id="UP001203852"/>
    </source>
</evidence>
<evidence type="ECO:0000256" key="8">
    <source>
        <dbReference type="SAM" id="SignalP"/>
    </source>
</evidence>
<dbReference type="GO" id="GO:0016705">
    <property type="term" value="F:oxidoreductase activity, acting on paired donors, with incorporation or reduction of molecular oxygen"/>
    <property type="evidence" value="ECO:0007669"/>
    <property type="project" value="InterPro"/>
</dbReference>
<evidence type="ECO:0000313" key="9">
    <source>
        <dbReference type="EMBL" id="KAI1614606.1"/>
    </source>
</evidence>
<keyword evidence="8" id="KW-0732">Signal</keyword>
<dbReference type="Pfam" id="PF00067">
    <property type="entry name" value="p450"/>
    <property type="match status" value="1"/>
</dbReference>
<evidence type="ECO:0000256" key="2">
    <source>
        <dbReference type="ARBA" id="ARBA00010617"/>
    </source>
</evidence>